<reference evidence="1" key="3">
    <citation type="submission" date="2025-08" db="UniProtKB">
        <authorList>
            <consortium name="Ensembl"/>
        </authorList>
    </citation>
    <scope>IDENTIFICATION</scope>
</reference>
<keyword evidence="2" id="KW-1185">Reference proteome</keyword>
<organism evidence="1 2">
    <name type="scientific">Ciona intestinalis</name>
    <name type="common">Transparent sea squirt</name>
    <name type="synonym">Ascidia intestinalis</name>
    <dbReference type="NCBI Taxonomy" id="7719"/>
    <lineage>
        <taxon>Eukaryota</taxon>
        <taxon>Metazoa</taxon>
        <taxon>Chordata</taxon>
        <taxon>Tunicata</taxon>
        <taxon>Ascidiacea</taxon>
        <taxon>Phlebobranchia</taxon>
        <taxon>Cionidae</taxon>
        <taxon>Ciona</taxon>
    </lineage>
</organism>
<dbReference type="EMBL" id="EAAA01000170">
    <property type="status" value="NOT_ANNOTATED_CDS"/>
    <property type="molecule type" value="Genomic_DNA"/>
</dbReference>
<evidence type="ECO:0000313" key="1">
    <source>
        <dbReference type="Ensembl" id="ENSCINP00000032404.1"/>
    </source>
</evidence>
<dbReference type="InParanoid" id="H2XRX0"/>
<dbReference type="AlphaFoldDB" id="H2XRX0"/>
<evidence type="ECO:0000313" key="2">
    <source>
        <dbReference type="Proteomes" id="UP000008144"/>
    </source>
</evidence>
<reference evidence="2" key="1">
    <citation type="journal article" date="2002" name="Science">
        <title>The draft genome of Ciona intestinalis: insights into chordate and vertebrate origins.</title>
        <authorList>
            <person name="Dehal P."/>
            <person name="Satou Y."/>
            <person name="Campbell R.K."/>
            <person name="Chapman J."/>
            <person name="Degnan B."/>
            <person name="De Tomaso A."/>
            <person name="Davidson B."/>
            <person name="Di Gregorio A."/>
            <person name="Gelpke M."/>
            <person name="Goodstein D.M."/>
            <person name="Harafuji N."/>
            <person name="Hastings K.E."/>
            <person name="Ho I."/>
            <person name="Hotta K."/>
            <person name="Huang W."/>
            <person name="Kawashima T."/>
            <person name="Lemaire P."/>
            <person name="Martinez D."/>
            <person name="Meinertzhagen I.A."/>
            <person name="Necula S."/>
            <person name="Nonaka M."/>
            <person name="Putnam N."/>
            <person name="Rash S."/>
            <person name="Saiga H."/>
            <person name="Satake M."/>
            <person name="Terry A."/>
            <person name="Yamada L."/>
            <person name="Wang H.G."/>
            <person name="Awazu S."/>
            <person name="Azumi K."/>
            <person name="Boore J."/>
            <person name="Branno M."/>
            <person name="Chin-Bow S."/>
            <person name="DeSantis R."/>
            <person name="Doyle S."/>
            <person name="Francino P."/>
            <person name="Keys D.N."/>
            <person name="Haga S."/>
            <person name="Hayashi H."/>
            <person name="Hino K."/>
            <person name="Imai K.S."/>
            <person name="Inaba K."/>
            <person name="Kano S."/>
            <person name="Kobayashi K."/>
            <person name="Kobayashi M."/>
            <person name="Lee B.I."/>
            <person name="Makabe K.W."/>
            <person name="Manohar C."/>
            <person name="Matassi G."/>
            <person name="Medina M."/>
            <person name="Mochizuki Y."/>
            <person name="Mount S."/>
            <person name="Morishita T."/>
            <person name="Miura S."/>
            <person name="Nakayama A."/>
            <person name="Nishizaka S."/>
            <person name="Nomoto H."/>
            <person name="Ohta F."/>
            <person name="Oishi K."/>
            <person name="Rigoutsos I."/>
            <person name="Sano M."/>
            <person name="Sasaki A."/>
            <person name="Sasakura Y."/>
            <person name="Shoguchi E."/>
            <person name="Shin-i T."/>
            <person name="Spagnuolo A."/>
            <person name="Stainier D."/>
            <person name="Suzuki M.M."/>
            <person name="Tassy O."/>
            <person name="Takatori N."/>
            <person name="Tokuoka M."/>
            <person name="Yagi K."/>
            <person name="Yoshizaki F."/>
            <person name="Wada S."/>
            <person name="Zhang C."/>
            <person name="Hyatt P.D."/>
            <person name="Larimer F."/>
            <person name="Detter C."/>
            <person name="Doggett N."/>
            <person name="Glavina T."/>
            <person name="Hawkins T."/>
            <person name="Richardson P."/>
            <person name="Lucas S."/>
            <person name="Kohara Y."/>
            <person name="Levine M."/>
            <person name="Satoh N."/>
            <person name="Rokhsar D.S."/>
        </authorList>
    </citation>
    <scope>NUCLEOTIDE SEQUENCE [LARGE SCALE GENOMIC DNA]</scope>
</reference>
<reference evidence="1" key="4">
    <citation type="submission" date="2025-09" db="UniProtKB">
        <authorList>
            <consortium name="Ensembl"/>
        </authorList>
    </citation>
    <scope>IDENTIFICATION</scope>
</reference>
<dbReference type="HOGENOM" id="CLU_3407969_0_0_1"/>
<proteinExistence type="predicted"/>
<dbReference type="Proteomes" id="UP000008144">
    <property type="component" value="Chromosome 1"/>
</dbReference>
<accession>H2XRX0</accession>
<protein>
    <submittedName>
        <fullName evidence="1">Uncharacterized protein</fullName>
    </submittedName>
</protein>
<dbReference type="Ensembl" id="ENSCINT00000036948.1">
    <property type="protein sequence ID" value="ENSCINP00000032404.1"/>
    <property type="gene ID" value="ENSCING00000019054.1"/>
</dbReference>
<sequence length="30" mass="3354">MRLITPSREVSYLSNAFLKSLICAIVNSLN</sequence>
<name>H2XRX0_CIOIN</name>
<reference evidence="1" key="2">
    <citation type="journal article" date="2008" name="Genome Biol.">
        <title>Improved genome assembly and evidence-based global gene model set for the chordate Ciona intestinalis: new insight into intron and operon populations.</title>
        <authorList>
            <person name="Satou Y."/>
            <person name="Mineta K."/>
            <person name="Ogasawara M."/>
            <person name="Sasakura Y."/>
            <person name="Shoguchi E."/>
            <person name="Ueno K."/>
            <person name="Yamada L."/>
            <person name="Matsumoto J."/>
            <person name="Wasserscheid J."/>
            <person name="Dewar K."/>
            <person name="Wiley G.B."/>
            <person name="Macmil S.L."/>
            <person name="Roe B.A."/>
            <person name="Zeller R.W."/>
            <person name="Hastings K.E."/>
            <person name="Lemaire P."/>
            <person name="Lindquist E."/>
            <person name="Endo T."/>
            <person name="Hotta K."/>
            <person name="Inaba K."/>
        </authorList>
    </citation>
    <scope>NUCLEOTIDE SEQUENCE [LARGE SCALE GENOMIC DNA]</scope>
    <source>
        <strain evidence="1">wild type</strain>
    </source>
</reference>